<dbReference type="Proteomes" id="UP000735874">
    <property type="component" value="Unassembled WGS sequence"/>
</dbReference>
<gene>
    <name evidence="2" type="ORF">PC113_g13997</name>
    <name evidence="3" type="ORF">PC117_g13857</name>
</gene>
<name>A0A8T0YVJ1_9STRA</name>
<dbReference type="AlphaFoldDB" id="A0A8T0YVJ1"/>
<evidence type="ECO:0000313" key="4">
    <source>
        <dbReference type="Proteomes" id="UP000735874"/>
    </source>
</evidence>
<dbReference type="EMBL" id="RCMK01000416">
    <property type="protein sequence ID" value="KAG2930009.1"/>
    <property type="molecule type" value="Genomic_DNA"/>
</dbReference>
<evidence type="ECO:0000313" key="3">
    <source>
        <dbReference type="EMBL" id="KAG2930009.1"/>
    </source>
</evidence>
<accession>A0A8T0YVJ1</accession>
<feature type="region of interest" description="Disordered" evidence="1">
    <location>
        <begin position="1"/>
        <end position="32"/>
    </location>
</feature>
<dbReference type="Proteomes" id="UP000736787">
    <property type="component" value="Unassembled WGS sequence"/>
</dbReference>
<sequence>MYNGASESDDALDKHDTMSGGQNGRLGGLEKP</sequence>
<dbReference type="EMBL" id="RCMG01000470">
    <property type="protein sequence ID" value="KAG2853661.1"/>
    <property type="molecule type" value="Genomic_DNA"/>
</dbReference>
<comment type="caution">
    <text evidence="2">The sequence shown here is derived from an EMBL/GenBank/DDBJ whole genome shotgun (WGS) entry which is preliminary data.</text>
</comment>
<organism evidence="2 4">
    <name type="scientific">Phytophthora cactorum</name>
    <dbReference type="NCBI Taxonomy" id="29920"/>
    <lineage>
        <taxon>Eukaryota</taxon>
        <taxon>Sar</taxon>
        <taxon>Stramenopiles</taxon>
        <taxon>Oomycota</taxon>
        <taxon>Peronosporomycetes</taxon>
        <taxon>Peronosporales</taxon>
        <taxon>Peronosporaceae</taxon>
        <taxon>Phytophthora</taxon>
    </lineage>
</organism>
<evidence type="ECO:0000256" key="1">
    <source>
        <dbReference type="SAM" id="MobiDB-lite"/>
    </source>
</evidence>
<reference evidence="2" key="1">
    <citation type="submission" date="2018-10" db="EMBL/GenBank/DDBJ databases">
        <title>Effector identification in a new, highly contiguous assembly of the strawberry crown rot pathogen Phytophthora cactorum.</title>
        <authorList>
            <person name="Armitage A.D."/>
            <person name="Nellist C.F."/>
            <person name="Bates H."/>
            <person name="Vickerstaff R.J."/>
            <person name="Harrison R.J."/>
        </authorList>
    </citation>
    <scope>NUCLEOTIDE SEQUENCE</scope>
    <source>
        <strain evidence="2">15-7</strain>
        <strain evidence="3">4040</strain>
    </source>
</reference>
<protein>
    <submittedName>
        <fullName evidence="2">Uncharacterized protein</fullName>
    </submittedName>
</protein>
<proteinExistence type="predicted"/>
<evidence type="ECO:0000313" key="2">
    <source>
        <dbReference type="EMBL" id="KAG2853661.1"/>
    </source>
</evidence>
<feature type="compositionally biased region" description="Gly residues" evidence="1">
    <location>
        <begin position="21"/>
        <end position="32"/>
    </location>
</feature>